<dbReference type="eggNOG" id="ENOG502SJYB">
    <property type="taxonomic scope" value="Eukaryota"/>
</dbReference>
<feature type="region of interest" description="Disordered" evidence="1">
    <location>
        <begin position="439"/>
        <end position="464"/>
    </location>
</feature>
<evidence type="ECO:0000313" key="3">
    <source>
        <dbReference type="Proteomes" id="UP000008984"/>
    </source>
</evidence>
<name>G0RA41_HYPJQ</name>
<dbReference type="AlphaFoldDB" id="G0RA41"/>
<dbReference type="GeneID" id="18480706"/>
<keyword evidence="3" id="KW-1185">Reference proteome</keyword>
<reference evidence="2 3" key="1">
    <citation type="journal article" date="2008" name="Nat. Biotechnol.">
        <title>Genome sequencing and analysis of the biomass-degrading fungus Trichoderma reesei (syn. Hypocrea jecorina).</title>
        <authorList>
            <person name="Martinez D."/>
            <person name="Berka R.M."/>
            <person name="Henrissat B."/>
            <person name="Saloheimo M."/>
            <person name="Arvas M."/>
            <person name="Baker S.E."/>
            <person name="Chapman J."/>
            <person name="Chertkov O."/>
            <person name="Coutinho P.M."/>
            <person name="Cullen D."/>
            <person name="Danchin E.G."/>
            <person name="Grigoriev I.V."/>
            <person name="Harris P."/>
            <person name="Jackson M."/>
            <person name="Kubicek C.P."/>
            <person name="Han C.S."/>
            <person name="Ho I."/>
            <person name="Larrondo L.F."/>
            <person name="de Leon A.L."/>
            <person name="Magnuson J.K."/>
            <person name="Merino S."/>
            <person name="Misra M."/>
            <person name="Nelson B."/>
            <person name="Putnam N."/>
            <person name="Robbertse B."/>
            <person name="Salamov A.A."/>
            <person name="Schmoll M."/>
            <person name="Terry A."/>
            <person name="Thayer N."/>
            <person name="Westerholm-Parvinen A."/>
            <person name="Schoch C.L."/>
            <person name="Yao J."/>
            <person name="Barabote R."/>
            <person name="Nelson M.A."/>
            <person name="Detter C."/>
            <person name="Bruce D."/>
            <person name="Kuske C.R."/>
            <person name="Xie G."/>
            <person name="Richardson P."/>
            <person name="Rokhsar D.S."/>
            <person name="Lucas S.M."/>
            <person name="Rubin E.M."/>
            <person name="Dunn-Coleman N."/>
            <person name="Ward M."/>
            <person name="Brettin T.S."/>
        </authorList>
    </citation>
    <scope>NUCLEOTIDE SEQUENCE [LARGE SCALE GENOMIC DNA]</scope>
    <source>
        <strain evidence="2 3">QM6a</strain>
    </source>
</reference>
<dbReference type="VEuPathDB" id="FungiDB:TRIREDRAFT_103907"/>
<feature type="compositionally biased region" description="Low complexity" evidence="1">
    <location>
        <begin position="81"/>
        <end position="94"/>
    </location>
</feature>
<organism evidence="3">
    <name type="scientific">Hypocrea jecorina (strain QM6a)</name>
    <name type="common">Trichoderma reesei</name>
    <dbReference type="NCBI Taxonomy" id="431241"/>
    <lineage>
        <taxon>Eukaryota</taxon>
        <taxon>Fungi</taxon>
        <taxon>Dikarya</taxon>
        <taxon>Ascomycota</taxon>
        <taxon>Pezizomycotina</taxon>
        <taxon>Sordariomycetes</taxon>
        <taxon>Hypocreomycetidae</taxon>
        <taxon>Hypocreales</taxon>
        <taxon>Hypocreaceae</taxon>
        <taxon>Trichoderma</taxon>
    </lineage>
</organism>
<dbReference type="KEGG" id="tre:TRIREDRAFT_103907"/>
<sequence length="538" mass="59503">MAKSARERGTAWNYPPRFYDNLSKVWLARPALQELDRRNSTAPQSKSSVPTGDCSRDLARFARNGGPDLCHLRGYPEQRGAATMASTSSASSSSRRTHNTKGTALVTIRTSAKDKNFEQHLNDHGVYFSHCRSKVRNIDEIRDRLARKRPSLSPSRFSQGQFKTFRRADDDAVSEDDIMARLIPTICGNTDIHSQQDIIFTELLPITTEDAPKPQSTLLDGAHIHEVHEALRANGQIRPMIVPSKDKNVPVAANFFLEVKRPDGSFLAMKRQACYAGAYGARAMHSLQNYDEEKPVYDGDAHTFSSLYYGGVLHLYSHHVTAPATPGGRPEYHMIEINGHVLTNSREDFLRGVGALRNARDLAKEHRDRLIQAANARARGDIPPLAQETLASTEALQDTALSPNVFFDCQELQESQNSRNITALPSFCQDSDGLVLENGKPELPTFLNDDQQDNSQDSVSLGAADQQTSLATSFTSSFRLGTDLRGSRVDSKRCRNPNSPPTSHPKKLCRGERIKVDGGKGKDDKASSSNMPDDNDGE</sequence>
<protein>
    <submittedName>
        <fullName evidence="2">Predicted protein</fullName>
    </submittedName>
</protein>
<dbReference type="OrthoDB" id="5146899at2759"/>
<evidence type="ECO:0000256" key="1">
    <source>
        <dbReference type="SAM" id="MobiDB-lite"/>
    </source>
</evidence>
<dbReference type="HOGENOM" id="CLU_023878_2_0_1"/>
<feature type="region of interest" description="Disordered" evidence="1">
    <location>
        <begin position="80"/>
        <end position="102"/>
    </location>
</feature>
<dbReference type="RefSeq" id="XP_006962213.1">
    <property type="nucleotide sequence ID" value="XM_006962151.1"/>
</dbReference>
<dbReference type="Proteomes" id="UP000008984">
    <property type="component" value="Unassembled WGS sequence"/>
</dbReference>
<evidence type="ECO:0000313" key="2">
    <source>
        <dbReference type="EMBL" id="EGR51798.1"/>
    </source>
</evidence>
<dbReference type="STRING" id="431241.G0RA41"/>
<feature type="compositionally biased region" description="Polar residues" evidence="1">
    <location>
        <begin position="40"/>
        <end position="50"/>
    </location>
</feature>
<feature type="compositionally biased region" description="Basic and acidic residues" evidence="1">
    <location>
        <begin position="509"/>
        <end position="526"/>
    </location>
</feature>
<feature type="region of interest" description="Disordered" evidence="1">
    <location>
        <begin position="487"/>
        <end position="538"/>
    </location>
</feature>
<feature type="region of interest" description="Disordered" evidence="1">
    <location>
        <begin position="37"/>
        <end position="58"/>
    </location>
</feature>
<accession>G0RA41</accession>
<proteinExistence type="predicted"/>
<dbReference type="EMBL" id="GL985057">
    <property type="protein sequence ID" value="EGR51798.1"/>
    <property type="molecule type" value="Genomic_DNA"/>
</dbReference>
<gene>
    <name evidence="2" type="ORF">TRIREDRAFT_103907</name>
</gene>